<dbReference type="Pfam" id="PF14921">
    <property type="entry name" value="APCDDC"/>
    <property type="match status" value="2"/>
</dbReference>
<evidence type="ECO:0000313" key="9">
    <source>
        <dbReference type="Proteomes" id="UP001154078"/>
    </source>
</evidence>
<evidence type="ECO:0000256" key="3">
    <source>
        <dbReference type="ARBA" id="ARBA00022729"/>
    </source>
</evidence>
<feature type="signal peptide" evidence="6">
    <location>
        <begin position="1"/>
        <end position="18"/>
    </location>
</feature>
<feature type="domain" description="APCDD1" evidence="7">
    <location>
        <begin position="22"/>
        <end position="287"/>
    </location>
</feature>
<dbReference type="GO" id="GO:0005886">
    <property type="term" value="C:plasma membrane"/>
    <property type="evidence" value="ECO:0007669"/>
    <property type="project" value="InterPro"/>
</dbReference>
<evidence type="ECO:0000256" key="4">
    <source>
        <dbReference type="ARBA" id="ARBA00023136"/>
    </source>
</evidence>
<keyword evidence="2" id="KW-0812">Transmembrane</keyword>
<evidence type="ECO:0000256" key="2">
    <source>
        <dbReference type="ARBA" id="ARBA00022692"/>
    </source>
</evidence>
<dbReference type="PANTHER" id="PTHR31021:SF1">
    <property type="entry name" value="CHROMOSOME UNDETERMINED SCAFFOLD_56, WHOLE GENOME SHOTGUN SEQUENCE"/>
    <property type="match status" value="1"/>
</dbReference>
<feature type="chain" id="PRO_5040165539" description="APCDD1 domain-containing protein" evidence="6">
    <location>
        <begin position="19"/>
        <end position="525"/>
    </location>
</feature>
<proteinExistence type="predicted"/>
<name>A0A9P0FC31_BRAAE</name>
<dbReference type="OrthoDB" id="5985602at2759"/>
<evidence type="ECO:0000256" key="1">
    <source>
        <dbReference type="ARBA" id="ARBA00004167"/>
    </source>
</evidence>
<evidence type="ECO:0000259" key="7">
    <source>
        <dbReference type="SMART" id="SM01352"/>
    </source>
</evidence>
<keyword evidence="4" id="KW-0472">Membrane</keyword>
<dbReference type="Proteomes" id="UP001154078">
    <property type="component" value="Chromosome 1"/>
</dbReference>
<dbReference type="InterPro" id="IPR042425">
    <property type="entry name" value="APCDD1"/>
</dbReference>
<sequence>MAWSRALMVLVLGITVRSQNSKCEKMASLATLEDHNTVVETSLRLLSGTWVSEGCETRPGPEYVLRSYTFDMDGNYYLVQHHYYDDSCSSPQFSVFSHGRLQLRTSLMQPEAASGIMKVTNISVIPQDNNAAREMDRVVAMECPGQEWKTWRRYEEHVVFDSAFEEKRKTYNLWEPRYVLNNHHDLNRNIHHSYGDISCLGALKWVFNELRLLKIQLRPIMEKLKPRKYPRQMRAELLLGDIHTNYRERENHIPTSFQLPLIKQVKGEMVSINRHSYVIKSGAGFPSSTFINNKTPPHLIEKPHLPPYIYGEWTSTRCEVRPLGLYLTRRFSFYSEDSTWIGEHKFYSDPFCKIPKFIVTAAGHFTLTVPNKELKGTTNIDFQIEKASLTVLDQRMIYDLRLPGVCGVDEWEVNVPKELSSTNGCMQLGIILPSVQYDIVKLEMDYKGSCLLFLGQVHTDSMQNNQPERPTSFQLPLVKCGEVASYSQSLREILDDGVYYGSSVQFKACLSLHLSLLMIVFYLFR</sequence>
<keyword evidence="9" id="KW-1185">Reference proteome</keyword>
<gene>
    <name evidence="8" type="ORF">MELIAE_LOCUS1685</name>
</gene>
<reference evidence="8" key="1">
    <citation type="submission" date="2021-12" db="EMBL/GenBank/DDBJ databases">
        <authorList>
            <person name="King R."/>
        </authorList>
    </citation>
    <scope>NUCLEOTIDE SEQUENCE</scope>
</reference>
<dbReference type="InterPro" id="IPR029405">
    <property type="entry name" value="APCDD1_dom"/>
</dbReference>
<keyword evidence="5" id="KW-0325">Glycoprotein</keyword>
<protein>
    <recommendedName>
        <fullName evidence="7">APCDD1 domain-containing protein</fullName>
    </recommendedName>
</protein>
<feature type="domain" description="APCDD1" evidence="7">
    <location>
        <begin position="297"/>
        <end position="508"/>
    </location>
</feature>
<dbReference type="AlphaFoldDB" id="A0A9P0FC31"/>
<dbReference type="GO" id="GO:0030178">
    <property type="term" value="P:negative regulation of Wnt signaling pathway"/>
    <property type="evidence" value="ECO:0007669"/>
    <property type="project" value="InterPro"/>
</dbReference>
<dbReference type="PANTHER" id="PTHR31021">
    <property type="entry name" value="ADENOMATOSIS POLYPOSIS COLI DOWN-REGULATED 1"/>
    <property type="match status" value="1"/>
</dbReference>
<evidence type="ECO:0000256" key="5">
    <source>
        <dbReference type="ARBA" id="ARBA00023180"/>
    </source>
</evidence>
<dbReference type="GO" id="GO:0017147">
    <property type="term" value="F:Wnt-protein binding"/>
    <property type="evidence" value="ECO:0007669"/>
    <property type="project" value="InterPro"/>
</dbReference>
<dbReference type="EMBL" id="OV121132">
    <property type="protein sequence ID" value="CAH0547759.1"/>
    <property type="molecule type" value="Genomic_DNA"/>
</dbReference>
<evidence type="ECO:0000313" key="8">
    <source>
        <dbReference type="EMBL" id="CAH0547759.1"/>
    </source>
</evidence>
<comment type="subcellular location">
    <subcellularLocation>
        <location evidence="1">Membrane</location>
        <topology evidence="1">Single-pass membrane protein</topology>
    </subcellularLocation>
</comment>
<evidence type="ECO:0000256" key="6">
    <source>
        <dbReference type="SAM" id="SignalP"/>
    </source>
</evidence>
<organism evidence="8 9">
    <name type="scientific">Brassicogethes aeneus</name>
    <name type="common">Rape pollen beetle</name>
    <name type="synonym">Meligethes aeneus</name>
    <dbReference type="NCBI Taxonomy" id="1431903"/>
    <lineage>
        <taxon>Eukaryota</taxon>
        <taxon>Metazoa</taxon>
        <taxon>Ecdysozoa</taxon>
        <taxon>Arthropoda</taxon>
        <taxon>Hexapoda</taxon>
        <taxon>Insecta</taxon>
        <taxon>Pterygota</taxon>
        <taxon>Neoptera</taxon>
        <taxon>Endopterygota</taxon>
        <taxon>Coleoptera</taxon>
        <taxon>Polyphaga</taxon>
        <taxon>Cucujiformia</taxon>
        <taxon>Nitidulidae</taxon>
        <taxon>Meligethinae</taxon>
        <taxon>Brassicogethes</taxon>
    </lineage>
</organism>
<accession>A0A9P0FC31</accession>
<dbReference type="SMART" id="SM01352">
    <property type="entry name" value="APCDDC"/>
    <property type="match status" value="2"/>
</dbReference>
<keyword evidence="3 6" id="KW-0732">Signal</keyword>